<sequence length="120" mass="13754">MWQGYGMKQDERVLTETSAKCWTDVLGLVWIGHLEVQGPAFNNKFLAYYGQQHDMVYYKFVCNFNELLWCGLSGFAGFTSYGCNNFLDILAESLDWKVILCLFDIDLDKGGLWTNLVATK</sequence>
<gene>
    <name evidence="1" type="ORF">VFH_I115480</name>
</gene>
<dbReference type="AlphaFoldDB" id="A0AAV0ZAU5"/>
<dbReference type="Proteomes" id="UP001157006">
    <property type="component" value="Chromosome 1S"/>
</dbReference>
<accession>A0AAV0ZAU5</accession>
<evidence type="ECO:0000313" key="1">
    <source>
        <dbReference type="EMBL" id="CAI8593922.1"/>
    </source>
</evidence>
<organism evidence="1 2">
    <name type="scientific">Vicia faba</name>
    <name type="common">Broad bean</name>
    <name type="synonym">Faba vulgaris</name>
    <dbReference type="NCBI Taxonomy" id="3906"/>
    <lineage>
        <taxon>Eukaryota</taxon>
        <taxon>Viridiplantae</taxon>
        <taxon>Streptophyta</taxon>
        <taxon>Embryophyta</taxon>
        <taxon>Tracheophyta</taxon>
        <taxon>Spermatophyta</taxon>
        <taxon>Magnoliopsida</taxon>
        <taxon>eudicotyledons</taxon>
        <taxon>Gunneridae</taxon>
        <taxon>Pentapetalae</taxon>
        <taxon>rosids</taxon>
        <taxon>fabids</taxon>
        <taxon>Fabales</taxon>
        <taxon>Fabaceae</taxon>
        <taxon>Papilionoideae</taxon>
        <taxon>50 kb inversion clade</taxon>
        <taxon>NPAAA clade</taxon>
        <taxon>Hologalegina</taxon>
        <taxon>IRL clade</taxon>
        <taxon>Fabeae</taxon>
        <taxon>Vicia</taxon>
    </lineage>
</organism>
<dbReference type="EMBL" id="OX451735">
    <property type="protein sequence ID" value="CAI8593922.1"/>
    <property type="molecule type" value="Genomic_DNA"/>
</dbReference>
<name>A0AAV0ZAU5_VICFA</name>
<evidence type="ECO:0000313" key="2">
    <source>
        <dbReference type="Proteomes" id="UP001157006"/>
    </source>
</evidence>
<reference evidence="1 2" key="1">
    <citation type="submission" date="2023-01" db="EMBL/GenBank/DDBJ databases">
        <authorList>
            <person name="Kreplak J."/>
        </authorList>
    </citation>
    <scope>NUCLEOTIDE SEQUENCE [LARGE SCALE GENOMIC DNA]</scope>
</reference>
<keyword evidence="2" id="KW-1185">Reference proteome</keyword>
<proteinExistence type="predicted"/>
<protein>
    <submittedName>
        <fullName evidence="1">Uncharacterized protein</fullName>
    </submittedName>
</protein>